<dbReference type="Pfam" id="PF01740">
    <property type="entry name" value="STAS"/>
    <property type="match status" value="1"/>
</dbReference>
<comment type="similarity">
    <text evidence="1 2">Belongs to the anti-sigma-factor antagonist family.</text>
</comment>
<dbReference type="Gene3D" id="3.30.750.24">
    <property type="entry name" value="STAS domain"/>
    <property type="match status" value="1"/>
</dbReference>
<dbReference type="EMBL" id="CP163443">
    <property type="protein sequence ID" value="XDQ58442.1"/>
    <property type="molecule type" value="Genomic_DNA"/>
</dbReference>
<reference evidence="5" key="1">
    <citation type="submission" date="2024-07" db="EMBL/GenBank/DDBJ databases">
        <authorList>
            <person name="Yu S.T."/>
        </authorList>
    </citation>
    <scope>NUCLEOTIDE SEQUENCE</scope>
    <source>
        <strain evidence="5">R41</strain>
    </source>
</reference>
<dbReference type="GO" id="GO:0043856">
    <property type="term" value="F:anti-sigma factor antagonist activity"/>
    <property type="evidence" value="ECO:0007669"/>
    <property type="project" value="InterPro"/>
</dbReference>
<name>A0AB39RT52_9ACTN</name>
<accession>A0AB39RT52</accession>
<dbReference type="NCBIfam" id="TIGR00377">
    <property type="entry name" value="ant_ant_sig"/>
    <property type="match status" value="1"/>
</dbReference>
<dbReference type="PANTHER" id="PTHR33495">
    <property type="entry name" value="ANTI-SIGMA FACTOR ANTAGONIST TM_1081-RELATED-RELATED"/>
    <property type="match status" value="1"/>
</dbReference>
<evidence type="ECO:0000256" key="2">
    <source>
        <dbReference type="RuleBase" id="RU003749"/>
    </source>
</evidence>
<protein>
    <recommendedName>
        <fullName evidence="2">Anti-sigma factor antagonist</fullName>
    </recommendedName>
</protein>
<sequence>MPPESRDRAADPPEGTAAESGPPPANAYARSFRRGSFTVVEVCGEMDIATADFLAEHLVAATTGPGPDVLVDLRRVDFFDCSGLRVLCRADTRARERGGRLRIVCDHPRIHRLLHASGLLDRFPPLPEPP</sequence>
<evidence type="ECO:0000256" key="1">
    <source>
        <dbReference type="ARBA" id="ARBA00009013"/>
    </source>
</evidence>
<dbReference type="SUPFAM" id="SSF52091">
    <property type="entry name" value="SpoIIaa-like"/>
    <property type="match status" value="1"/>
</dbReference>
<dbReference type="PANTHER" id="PTHR33495:SF2">
    <property type="entry name" value="ANTI-SIGMA FACTOR ANTAGONIST TM_1081-RELATED"/>
    <property type="match status" value="1"/>
</dbReference>
<dbReference type="InterPro" id="IPR003658">
    <property type="entry name" value="Anti-sigma_ant"/>
</dbReference>
<dbReference type="AlphaFoldDB" id="A0AB39RT52"/>
<dbReference type="CDD" id="cd07043">
    <property type="entry name" value="STAS_anti-anti-sigma_factors"/>
    <property type="match status" value="1"/>
</dbReference>
<proteinExistence type="inferred from homology"/>
<feature type="domain" description="STAS" evidence="4">
    <location>
        <begin position="27"/>
        <end position="130"/>
    </location>
</feature>
<dbReference type="InterPro" id="IPR036513">
    <property type="entry name" value="STAS_dom_sf"/>
</dbReference>
<evidence type="ECO:0000259" key="4">
    <source>
        <dbReference type="PROSITE" id="PS50801"/>
    </source>
</evidence>
<dbReference type="PROSITE" id="PS50801">
    <property type="entry name" value="STAS"/>
    <property type="match status" value="1"/>
</dbReference>
<gene>
    <name evidence="5" type="ORF">AB5J53_45835</name>
</gene>
<feature type="region of interest" description="Disordered" evidence="3">
    <location>
        <begin position="1"/>
        <end position="27"/>
    </location>
</feature>
<organism evidence="5">
    <name type="scientific">Streptomyces sp. R41</name>
    <dbReference type="NCBI Taxonomy" id="3238632"/>
    <lineage>
        <taxon>Bacteria</taxon>
        <taxon>Bacillati</taxon>
        <taxon>Actinomycetota</taxon>
        <taxon>Actinomycetes</taxon>
        <taxon>Kitasatosporales</taxon>
        <taxon>Streptomycetaceae</taxon>
        <taxon>Streptomyces</taxon>
    </lineage>
</organism>
<evidence type="ECO:0000313" key="5">
    <source>
        <dbReference type="EMBL" id="XDQ58442.1"/>
    </source>
</evidence>
<evidence type="ECO:0000256" key="3">
    <source>
        <dbReference type="SAM" id="MobiDB-lite"/>
    </source>
</evidence>
<feature type="compositionally biased region" description="Basic and acidic residues" evidence="3">
    <location>
        <begin position="1"/>
        <end position="11"/>
    </location>
</feature>
<dbReference type="RefSeq" id="WP_369251492.1">
    <property type="nucleotide sequence ID" value="NZ_CP163443.1"/>
</dbReference>
<dbReference type="InterPro" id="IPR002645">
    <property type="entry name" value="STAS_dom"/>
</dbReference>